<dbReference type="EMBL" id="JABBWE010000013">
    <property type="protein sequence ID" value="KAG1798454.1"/>
    <property type="molecule type" value="Genomic_DNA"/>
</dbReference>
<feature type="non-terminal residue" evidence="1">
    <location>
        <position position="62"/>
    </location>
</feature>
<dbReference type="Proteomes" id="UP000719766">
    <property type="component" value="Unassembled WGS sequence"/>
</dbReference>
<proteinExistence type="predicted"/>
<keyword evidence="2" id="KW-1185">Reference proteome</keyword>
<name>A0A9P7J0C0_9AGAM</name>
<organism evidence="1 2">
    <name type="scientific">Suillus plorans</name>
    <dbReference type="NCBI Taxonomy" id="116603"/>
    <lineage>
        <taxon>Eukaryota</taxon>
        <taxon>Fungi</taxon>
        <taxon>Dikarya</taxon>
        <taxon>Basidiomycota</taxon>
        <taxon>Agaricomycotina</taxon>
        <taxon>Agaricomycetes</taxon>
        <taxon>Agaricomycetidae</taxon>
        <taxon>Boletales</taxon>
        <taxon>Suillineae</taxon>
        <taxon>Suillaceae</taxon>
        <taxon>Suillus</taxon>
    </lineage>
</organism>
<evidence type="ECO:0000313" key="1">
    <source>
        <dbReference type="EMBL" id="KAG1798454.1"/>
    </source>
</evidence>
<evidence type="ECO:0000313" key="2">
    <source>
        <dbReference type="Proteomes" id="UP000719766"/>
    </source>
</evidence>
<gene>
    <name evidence="1" type="ORF">HD556DRAFT_1189716</name>
</gene>
<dbReference type="GeneID" id="64589902"/>
<reference evidence="1" key="1">
    <citation type="journal article" date="2020" name="New Phytol.">
        <title>Comparative genomics reveals dynamic genome evolution in host specialist ectomycorrhizal fungi.</title>
        <authorList>
            <person name="Lofgren L.A."/>
            <person name="Nguyen N.H."/>
            <person name="Vilgalys R."/>
            <person name="Ruytinx J."/>
            <person name="Liao H.L."/>
            <person name="Branco S."/>
            <person name="Kuo A."/>
            <person name="LaButti K."/>
            <person name="Lipzen A."/>
            <person name="Andreopoulos W."/>
            <person name="Pangilinan J."/>
            <person name="Riley R."/>
            <person name="Hundley H."/>
            <person name="Na H."/>
            <person name="Barry K."/>
            <person name="Grigoriev I.V."/>
            <person name="Stajich J.E."/>
            <person name="Kennedy P.G."/>
        </authorList>
    </citation>
    <scope>NUCLEOTIDE SEQUENCE</scope>
    <source>
        <strain evidence="1">S12</strain>
    </source>
</reference>
<feature type="non-terminal residue" evidence="1">
    <location>
        <position position="1"/>
    </location>
</feature>
<dbReference type="RefSeq" id="XP_041163140.1">
    <property type="nucleotide sequence ID" value="XM_041296138.1"/>
</dbReference>
<protein>
    <submittedName>
        <fullName evidence="1">Uncharacterized protein</fullName>
    </submittedName>
</protein>
<comment type="caution">
    <text evidence="1">The sequence shown here is derived from an EMBL/GenBank/DDBJ whole genome shotgun (WGS) entry which is preliminary data.</text>
</comment>
<dbReference type="AlphaFoldDB" id="A0A9P7J0C0"/>
<sequence>KIGPSSFMLVIESLNRKTALSSKMGTWLIERQLTPVTQVCLHGYGEGGLSEQIRHQNLGPQA</sequence>
<accession>A0A9P7J0C0</accession>